<sequence length="691" mass="76801">MHPNLGPSSESSSTQPRRLPVNPRRHKVAPEQRKRVVRACNACNVRRVRCSGELPCQRCCKTGRECEYPAEPDKHSLKDELERLRKRCAALEKGLQAAAPEEAAELIGQLDDGRPGPTFTGAGTATAPSFRSVSTELNPADTNGGRLLFDPDGTLRYFGETSGATFLDHLKQFMLALVPLTFQPESGDGSSFVATIGHYQTYDSRPIPNPDVDPLWLPARYEMIPMLAELRDYIQDGNGDFPSGGWGDLSNPPTPTATSVSLSAMTTDDSHRYLAFFHVCFALATCVGHSVFRHSDQHAGEAYFKRARMLVGNPLDTVRFTLGDVPVLALMGFYLIELNRRDAAYVYVSLAIHIAYIHGAFRSCVDEASKRTFWTLYILDRWLSVLMGRPPTIADEAIRLPLPSDTPNMPPCTGLRAHVELSRISGYIVCETFKIAPRIDKPGYSTLNIDKALRMLDEWKSQLPSGLAIGESTDPVCCTLHMARNQLIVLTTRPILLAAVKQAVAERYMNGQWSAQQHAHGSYISACMEAGYRNLVLAQRLRTARKLLQAGLHFVFNAAVILLLNQILVSSNNNKALGVLHTDMYASEIHFAIHTFEEASKTGTSYPRDCHRVLQDLRALVNRYLSHGHGIFERGHHPAHASSTQELHNATQRQKETQATPSNMNDSDSLHQEMMTWIQSDGLQLHNKLLL</sequence>
<dbReference type="GO" id="GO:0008270">
    <property type="term" value="F:zinc ion binding"/>
    <property type="evidence" value="ECO:0007669"/>
    <property type="project" value="InterPro"/>
</dbReference>
<dbReference type="Pfam" id="PF00172">
    <property type="entry name" value="Zn_clus"/>
    <property type="match status" value="1"/>
</dbReference>
<dbReference type="PANTHER" id="PTHR47424">
    <property type="entry name" value="REGULATORY PROTEIN GAL4"/>
    <property type="match status" value="1"/>
</dbReference>
<organism evidence="7 8">
    <name type="scientific">Decorospora gaudefroyi</name>
    <dbReference type="NCBI Taxonomy" id="184978"/>
    <lineage>
        <taxon>Eukaryota</taxon>
        <taxon>Fungi</taxon>
        <taxon>Dikarya</taxon>
        <taxon>Ascomycota</taxon>
        <taxon>Pezizomycotina</taxon>
        <taxon>Dothideomycetes</taxon>
        <taxon>Pleosporomycetidae</taxon>
        <taxon>Pleosporales</taxon>
        <taxon>Pleosporineae</taxon>
        <taxon>Pleosporaceae</taxon>
        <taxon>Decorospora</taxon>
    </lineage>
</organism>
<feature type="compositionally biased region" description="Polar residues" evidence="5">
    <location>
        <begin position="641"/>
        <end position="667"/>
    </location>
</feature>
<feature type="region of interest" description="Disordered" evidence="5">
    <location>
        <begin position="1"/>
        <end position="31"/>
    </location>
</feature>
<dbReference type="PANTHER" id="PTHR47424:SF6">
    <property type="entry name" value="PROLINE UTILIZATION TRANS-ACTIVATOR"/>
    <property type="match status" value="1"/>
</dbReference>
<evidence type="ECO:0000256" key="3">
    <source>
        <dbReference type="ARBA" id="ARBA00023163"/>
    </source>
</evidence>
<dbReference type="InterPro" id="IPR001138">
    <property type="entry name" value="Zn2Cys6_DnaBD"/>
</dbReference>
<dbReference type="EMBL" id="ML975507">
    <property type="protein sequence ID" value="KAF1828704.1"/>
    <property type="molecule type" value="Genomic_DNA"/>
</dbReference>
<dbReference type="GO" id="GO:0006351">
    <property type="term" value="P:DNA-templated transcription"/>
    <property type="evidence" value="ECO:0007669"/>
    <property type="project" value="InterPro"/>
</dbReference>
<dbReference type="OrthoDB" id="3266505at2759"/>
<dbReference type="InterPro" id="IPR036864">
    <property type="entry name" value="Zn2-C6_fun-type_DNA-bd_sf"/>
</dbReference>
<keyword evidence="1" id="KW-0479">Metal-binding</keyword>
<dbReference type="Gene3D" id="4.10.240.10">
    <property type="entry name" value="Zn(2)-C6 fungal-type DNA-binding domain"/>
    <property type="match status" value="1"/>
</dbReference>
<feature type="domain" description="Zn(2)-C6 fungal-type" evidence="6">
    <location>
        <begin position="39"/>
        <end position="68"/>
    </location>
</feature>
<dbReference type="GO" id="GO:0000981">
    <property type="term" value="F:DNA-binding transcription factor activity, RNA polymerase II-specific"/>
    <property type="evidence" value="ECO:0007669"/>
    <property type="project" value="InterPro"/>
</dbReference>
<evidence type="ECO:0000256" key="5">
    <source>
        <dbReference type="SAM" id="MobiDB-lite"/>
    </source>
</evidence>
<keyword evidence="8" id="KW-1185">Reference proteome</keyword>
<keyword evidence="2" id="KW-0805">Transcription regulation</keyword>
<feature type="region of interest" description="Disordered" evidence="5">
    <location>
        <begin position="635"/>
        <end position="668"/>
    </location>
</feature>
<gene>
    <name evidence="7" type="ORF">BDW02DRAFT_209842</name>
</gene>
<evidence type="ECO:0000259" key="6">
    <source>
        <dbReference type="PROSITE" id="PS50048"/>
    </source>
</evidence>
<dbReference type="SMART" id="SM00906">
    <property type="entry name" value="Fungal_trans"/>
    <property type="match status" value="1"/>
</dbReference>
<dbReference type="Proteomes" id="UP000800040">
    <property type="component" value="Unassembled WGS sequence"/>
</dbReference>
<keyword evidence="4" id="KW-0539">Nucleus</keyword>
<evidence type="ECO:0000256" key="1">
    <source>
        <dbReference type="ARBA" id="ARBA00022723"/>
    </source>
</evidence>
<dbReference type="SMART" id="SM00066">
    <property type="entry name" value="GAL4"/>
    <property type="match status" value="1"/>
</dbReference>
<name>A0A6A5K2L1_9PLEO</name>
<dbReference type="CDD" id="cd12148">
    <property type="entry name" value="fungal_TF_MHR"/>
    <property type="match status" value="1"/>
</dbReference>
<dbReference type="AlphaFoldDB" id="A0A6A5K2L1"/>
<protein>
    <recommendedName>
        <fullName evidence="6">Zn(2)-C6 fungal-type domain-containing protein</fullName>
    </recommendedName>
</protein>
<feature type="compositionally biased region" description="Polar residues" evidence="5">
    <location>
        <begin position="1"/>
        <end position="16"/>
    </location>
</feature>
<dbReference type="GO" id="GO:0003677">
    <property type="term" value="F:DNA binding"/>
    <property type="evidence" value="ECO:0007669"/>
    <property type="project" value="InterPro"/>
</dbReference>
<dbReference type="SUPFAM" id="SSF57701">
    <property type="entry name" value="Zn2/Cys6 DNA-binding domain"/>
    <property type="match status" value="1"/>
</dbReference>
<reference evidence="7" key="1">
    <citation type="submission" date="2020-01" db="EMBL/GenBank/DDBJ databases">
        <authorList>
            <consortium name="DOE Joint Genome Institute"/>
            <person name="Haridas S."/>
            <person name="Albert R."/>
            <person name="Binder M."/>
            <person name="Bloem J."/>
            <person name="Labutti K."/>
            <person name="Salamov A."/>
            <person name="Andreopoulos B."/>
            <person name="Baker S.E."/>
            <person name="Barry K."/>
            <person name="Bills G."/>
            <person name="Bluhm B.H."/>
            <person name="Cannon C."/>
            <person name="Castanera R."/>
            <person name="Culley D.E."/>
            <person name="Daum C."/>
            <person name="Ezra D."/>
            <person name="Gonzalez J.B."/>
            <person name="Henrissat B."/>
            <person name="Kuo A."/>
            <person name="Liang C."/>
            <person name="Lipzen A."/>
            <person name="Lutzoni F."/>
            <person name="Magnuson J."/>
            <person name="Mondo S."/>
            <person name="Nolan M."/>
            <person name="Ohm R."/>
            <person name="Pangilinan J."/>
            <person name="Park H.-J."/>
            <person name="Ramirez L."/>
            <person name="Alfaro M."/>
            <person name="Sun H."/>
            <person name="Tritt A."/>
            <person name="Yoshinaga Y."/>
            <person name="Zwiers L.-H."/>
            <person name="Turgeon B.G."/>
            <person name="Goodwin S.B."/>
            <person name="Spatafora J.W."/>
            <person name="Crous P.W."/>
            <person name="Grigoriev I.V."/>
        </authorList>
    </citation>
    <scope>NUCLEOTIDE SEQUENCE</scope>
    <source>
        <strain evidence="7">P77</strain>
    </source>
</reference>
<dbReference type="InterPro" id="IPR051127">
    <property type="entry name" value="Fungal_SecMet_Regulators"/>
</dbReference>
<dbReference type="CDD" id="cd00067">
    <property type="entry name" value="GAL4"/>
    <property type="match status" value="1"/>
</dbReference>
<evidence type="ECO:0000313" key="8">
    <source>
        <dbReference type="Proteomes" id="UP000800040"/>
    </source>
</evidence>
<accession>A0A6A5K2L1</accession>
<proteinExistence type="predicted"/>
<evidence type="ECO:0000256" key="4">
    <source>
        <dbReference type="ARBA" id="ARBA00023242"/>
    </source>
</evidence>
<dbReference type="PROSITE" id="PS50048">
    <property type="entry name" value="ZN2_CY6_FUNGAL_2"/>
    <property type="match status" value="1"/>
</dbReference>
<keyword evidence="3" id="KW-0804">Transcription</keyword>
<evidence type="ECO:0000313" key="7">
    <source>
        <dbReference type="EMBL" id="KAF1828704.1"/>
    </source>
</evidence>
<evidence type="ECO:0000256" key="2">
    <source>
        <dbReference type="ARBA" id="ARBA00023015"/>
    </source>
</evidence>
<dbReference type="InterPro" id="IPR007219">
    <property type="entry name" value="XnlR_reg_dom"/>
</dbReference>
<dbReference type="Pfam" id="PF04082">
    <property type="entry name" value="Fungal_trans"/>
    <property type="match status" value="1"/>
</dbReference>